<feature type="domain" description="Helicase ATP-binding" evidence="10">
    <location>
        <begin position="28"/>
        <end position="199"/>
    </location>
</feature>
<dbReference type="AlphaFoldDB" id="A0A9Q0DN96"/>
<dbReference type="SUPFAM" id="SSF52540">
    <property type="entry name" value="P-loop containing nucleoside triphosphate hydrolases"/>
    <property type="match status" value="1"/>
</dbReference>
<dbReference type="FunFam" id="3.40.50.300:FF:000145">
    <property type="entry name" value="probable ATP-dependent RNA helicase DHX40"/>
    <property type="match status" value="1"/>
</dbReference>
<evidence type="ECO:0000259" key="10">
    <source>
        <dbReference type="PROSITE" id="PS51192"/>
    </source>
</evidence>
<keyword evidence="4" id="KW-0547">Nucleotide-binding</keyword>
<dbReference type="Pfam" id="PF07717">
    <property type="entry name" value="OB_NTP_bind"/>
    <property type="match status" value="1"/>
</dbReference>
<evidence type="ECO:0000256" key="3">
    <source>
        <dbReference type="ARBA" id="ARBA00022664"/>
    </source>
</evidence>
<dbReference type="InterPro" id="IPR048333">
    <property type="entry name" value="HA2_WH"/>
</dbReference>
<comment type="caution">
    <text evidence="12">The sequence shown here is derived from an EMBL/GenBank/DDBJ whole genome shotgun (WGS) entry which is preliminary data.</text>
</comment>
<dbReference type="PANTHER" id="PTHR18934:SF271">
    <property type="entry name" value="ATP-DEPENDENT RNA HELICASE DHX40-RELATED"/>
    <property type="match status" value="1"/>
</dbReference>
<feature type="domain" description="Helicase C-terminal" evidence="11">
    <location>
        <begin position="226"/>
        <end position="410"/>
    </location>
</feature>
<evidence type="ECO:0000256" key="6">
    <source>
        <dbReference type="ARBA" id="ARBA00022806"/>
    </source>
</evidence>
<reference evidence="12" key="1">
    <citation type="submission" date="2022-07" db="EMBL/GenBank/DDBJ databases">
        <title>Chromosome-level genome of Muraenolepis orangiensis.</title>
        <authorList>
            <person name="Kim J."/>
        </authorList>
    </citation>
    <scope>NUCLEOTIDE SEQUENCE</scope>
    <source>
        <strain evidence="12">KU_S4_2022</strain>
        <tissue evidence="12">Muscle</tissue>
    </source>
</reference>
<sequence length="739" mass="82961">MSKSSKCESQRCDEAKSLPISRHRDALVRAVEDHVFLVVTGETGSGKTTQLPQYLYRAGLWKAGNIGITQPRRVAAITVAQRVSHEMRFTLGKEVGYQVRFDDCTSEATVVKYMTDGCLLREILADPLLSKYSIVILDEAHERSLNTDILLGLLKKTLCGVDKGSEGRSVPLHVVVMSATLETDKLSTFLGGCPVFTIPGRTFPVTSSFGSAIGPKDVNGSSYVNEVVRVALNVHSGELAGDILVFLTGQSEIEKACDLLYEKAERIDYRYDVQDQTVEGLLILPLYGSMPTDQQRQIFLAPPTGIRKCVVATNIAATSLTIDGIKYIVDSGFVKQLNHNSRVGMDILEVVPISKSEAQQRAGRAGRTSAGKCFRIYSNEFWEKCMLEYTVPEIQRTSLTAVVLTLKCLGVHDVIGFPYLDRPEERLILEALKQLYQFDAIDRRGRVTRLGELMVEFPLHPGLTRALLKAASFGCEDLLLPLAAMLSVENIFIRPGHPEKQKEADKKHRRLAAKAGGMNDFATLLSVFQWCKDSDSPSAWCKENWVHWRALKSAFSIETQLCEILLRLKQKRDFPVEVFTGNKSELFRRCLCTGYFTNVARRSVGKTFSTMDGHGTAVHVHPSSSLFEHEAELDWLIFHDMMVTSRVYLRTVCPIRYEWVKELLPKLHQVDVYELSNIAREEVDEEEVAKSESKEAKRLTEGSDKDVASKLEKRNDEASVCDARARYLQRKLERQHKAL</sequence>
<dbReference type="Gene3D" id="3.40.50.300">
    <property type="entry name" value="P-loop containing nucleotide triphosphate hydrolases"/>
    <property type="match status" value="2"/>
</dbReference>
<dbReference type="Gene3D" id="1.20.120.1080">
    <property type="match status" value="1"/>
</dbReference>
<evidence type="ECO:0000256" key="9">
    <source>
        <dbReference type="SAM" id="MobiDB-lite"/>
    </source>
</evidence>
<dbReference type="InterPro" id="IPR007502">
    <property type="entry name" value="Helicase-assoc_dom"/>
</dbReference>
<gene>
    <name evidence="12" type="ORF">NHX12_009312</name>
</gene>
<dbReference type="SMART" id="SM00490">
    <property type="entry name" value="HELICc"/>
    <property type="match status" value="1"/>
</dbReference>
<evidence type="ECO:0000313" key="12">
    <source>
        <dbReference type="EMBL" id="KAJ3591367.1"/>
    </source>
</evidence>
<keyword evidence="6" id="KW-0347">Helicase</keyword>
<feature type="region of interest" description="Disordered" evidence="9">
    <location>
        <begin position="685"/>
        <end position="718"/>
    </location>
</feature>
<dbReference type="InterPro" id="IPR011709">
    <property type="entry name" value="DEAD-box_helicase_OB_fold"/>
</dbReference>
<dbReference type="EC" id="3.6.4.13" evidence="2"/>
<evidence type="ECO:0000256" key="4">
    <source>
        <dbReference type="ARBA" id="ARBA00022741"/>
    </source>
</evidence>
<evidence type="ECO:0000256" key="8">
    <source>
        <dbReference type="ARBA" id="ARBA00047984"/>
    </source>
</evidence>
<accession>A0A9Q0DN96</accession>
<dbReference type="PANTHER" id="PTHR18934">
    <property type="entry name" value="ATP-DEPENDENT RNA HELICASE"/>
    <property type="match status" value="1"/>
</dbReference>
<evidence type="ECO:0000313" key="13">
    <source>
        <dbReference type="Proteomes" id="UP001148018"/>
    </source>
</evidence>
<organism evidence="12 13">
    <name type="scientific">Muraenolepis orangiensis</name>
    <name type="common">Patagonian moray cod</name>
    <dbReference type="NCBI Taxonomy" id="630683"/>
    <lineage>
        <taxon>Eukaryota</taxon>
        <taxon>Metazoa</taxon>
        <taxon>Chordata</taxon>
        <taxon>Craniata</taxon>
        <taxon>Vertebrata</taxon>
        <taxon>Euteleostomi</taxon>
        <taxon>Actinopterygii</taxon>
        <taxon>Neopterygii</taxon>
        <taxon>Teleostei</taxon>
        <taxon>Neoteleostei</taxon>
        <taxon>Acanthomorphata</taxon>
        <taxon>Zeiogadaria</taxon>
        <taxon>Gadariae</taxon>
        <taxon>Gadiformes</taxon>
        <taxon>Muraenolepidoidei</taxon>
        <taxon>Muraenolepididae</taxon>
        <taxon>Muraenolepis</taxon>
    </lineage>
</organism>
<keyword evidence="5" id="KW-0378">Hydrolase</keyword>
<dbReference type="Pfam" id="PF00271">
    <property type="entry name" value="Helicase_C"/>
    <property type="match status" value="1"/>
</dbReference>
<dbReference type="FunFam" id="1.20.120.1080:FF:000009">
    <property type="entry name" value="Probable ATP-dependent RNA helicase DHX40"/>
    <property type="match status" value="1"/>
</dbReference>
<dbReference type="GO" id="GO:0006397">
    <property type="term" value="P:mRNA processing"/>
    <property type="evidence" value="ECO:0007669"/>
    <property type="project" value="UniProtKB-KW"/>
</dbReference>
<keyword evidence="7" id="KW-0067">ATP-binding</keyword>
<proteinExistence type="inferred from homology"/>
<dbReference type="InterPro" id="IPR014001">
    <property type="entry name" value="Helicase_ATP-bd"/>
</dbReference>
<protein>
    <recommendedName>
        <fullName evidence="2">RNA helicase</fullName>
        <ecNumber evidence="2">3.6.4.13</ecNumber>
    </recommendedName>
</protein>
<comment type="catalytic activity">
    <reaction evidence="8">
        <text>ATP + H2O = ADP + phosphate + H(+)</text>
        <dbReference type="Rhea" id="RHEA:13065"/>
        <dbReference type="ChEBI" id="CHEBI:15377"/>
        <dbReference type="ChEBI" id="CHEBI:15378"/>
        <dbReference type="ChEBI" id="CHEBI:30616"/>
        <dbReference type="ChEBI" id="CHEBI:43474"/>
        <dbReference type="ChEBI" id="CHEBI:456216"/>
        <dbReference type="EC" id="3.6.4.13"/>
    </reaction>
</comment>
<dbReference type="InterPro" id="IPR027417">
    <property type="entry name" value="P-loop_NTPase"/>
</dbReference>
<dbReference type="PROSITE" id="PS00690">
    <property type="entry name" value="DEAH_ATP_HELICASE"/>
    <property type="match status" value="1"/>
</dbReference>
<dbReference type="PROSITE" id="PS51194">
    <property type="entry name" value="HELICASE_CTER"/>
    <property type="match status" value="1"/>
</dbReference>
<dbReference type="Pfam" id="PF04408">
    <property type="entry name" value="WHD_HA2"/>
    <property type="match status" value="1"/>
</dbReference>
<evidence type="ECO:0000256" key="5">
    <source>
        <dbReference type="ARBA" id="ARBA00022801"/>
    </source>
</evidence>
<dbReference type="CDD" id="cd18791">
    <property type="entry name" value="SF2_C_RHA"/>
    <property type="match status" value="1"/>
</dbReference>
<dbReference type="OrthoDB" id="10253254at2759"/>
<evidence type="ECO:0000256" key="7">
    <source>
        <dbReference type="ARBA" id="ARBA00022840"/>
    </source>
</evidence>
<evidence type="ECO:0000256" key="2">
    <source>
        <dbReference type="ARBA" id="ARBA00012552"/>
    </source>
</evidence>
<dbReference type="Proteomes" id="UP001148018">
    <property type="component" value="Unassembled WGS sequence"/>
</dbReference>
<dbReference type="EMBL" id="JANIIK010000114">
    <property type="protein sequence ID" value="KAJ3591367.1"/>
    <property type="molecule type" value="Genomic_DNA"/>
</dbReference>
<name>A0A9Q0DN96_9TELE</name>
<keyword evidence="3" id="KW-0507">mRNA processing</keyword>
<dbReference type="Pfam" id="PF21010">
    <property type="entry name" value="HA2_C"/>
    <property type="match status" value="1"/>
</dbReference>
<dbReference type="GO" id="GO:0005524">
    <property type="term" value="F:ATP binding"/>
    <property type="evidence" value="ECO:0007669"/>
    <property type="project" value="UniProtKB-KW"/>
</dbReference>
<dbReference type="GO" id="GO:0034458">
    <property type="term" value="F:3'-5' RNA helicase activity"/>
    <property type="evidence" value="ECO:0007669"/>
    <property type="project" value="TreeGrafter"/>
</dbReference>
<dbReference type="PROSITE" id="PS51192">
    <property type="entry name" value="HELICASE_ATP_BIND_1"/>
    <property type="match status" value="1"/>
</dbReference>
<dbReference type="InterPro" id="IPR001650">
    <property type="entry name" value="Helicase_C-like"/>
</dbReference>
<feature type="compositionally biased region" description="Basic and acidic residues" evidence="9">
    <location>
        <begin position="688"/>
        <end position="717"/>
    </location>
</feature>
<dbReference type="GO" id="GO:0016787">
    <property type="term" value="F:hydrolase activity"/>
    <property type="evidence" value="ECO:0007669"/>
    <property type="project" value="UniProtKB-KW"/>
</dbReference>
<dbReference type="FunFam" id="3.40.50.300:FF:000615">
    <property type="entry name" value="pre-mRNA-splicing factor ATP-dependent RNA helicase DEAH7"/>
    <property type="match status" value="1"/>
</dbReference>
<dbReference type="SMART" id="SM00847">
    <property type="entry name" value="HA2"/>
    <property type="match status" value="1"/>
</dbReference>
<dbReference type="GO" id="GO:0003723">
    <property type="term" value="F:RNA binding"/>
    <property type="evidence" value="ECO:0007669"/>
    <property type="project" value="TreeGrafter"/>
</dbReference>
<dbReference type="SMART" id="SM00487">
    <property type="entry name" value="DEXDc"/>
    <property type="match status" value="1"/>
</dbReference>
<comment type="similarity">
    <text evidence="1">Belongs to the DEAD box helicase family. DEAH subfamily.</text>
</comment>
<dbReference type="InterPro" id="IPR002464">
    <property type="entry name" value="DNA/RNA_helicase_DEAH_CS"/>
</dbReference>
<evidence type="ECO:0000256" key="1">
    <source>
        <dbReference type="ARBA" id="ARBA00008792"/>
    </source>
</evidence>
<evidence type="ECO:0000259" key="11">
    <source>
        <dbReference type="PROSITE" id="PS51194"/>
    </source>
</evidence>
<keyword evidence="13" id="KW-1185">Reference proteome</keyword>